<dbReference type="Proteomes" id="UP001620405">
    <property type="component" value="Unassembled WGS sequence"/>
</dbReference>
<evidence type="ECO:0000259" key="13">
    <source>
        <dbReference type="Pfam" id="PF07298"/>
    </source>
</evidence>
<comment type="catalytic activity">
    <reaction evidence="11">
        <text>methanethiol + S-adenosyl-L-methionine = dimethyl sulfide + S-adenosyl-L-homocysteine + H(+)</text>
        <dbReference type="Rhea" id="RHEA:50428"/>
        <dbReference type="ChEBI" id="CHEBI:15378"/>
        <dbReference type="ChEBI" id="CHEBI:16007"/>
        <dbReference type="ChEBI" id="CHEBI:17437"/>
        <dbReference type="ChEBI" id="CHEBI:57856"/>
        <dbReference type="ChEBI" id="CHEBI:59789"/>
        <dbReference type="EC" id="2.1.1.334"/>
    </reaction>
</comment>
<evidence type="ECO:0000313" key="14">
    <source>
        <dbReference type="EMBL" id="MFK2873047.1"/>
    </source>
</evidence>
<dbReference type="Pfam" id="PF07298">
    <property type="entry name" value="NnrU"/>
    <property type="match status" value="1"/>
</dbReference>
<dbReference type="PANTHER" id="PTHR31040">
    <property type="entry name" value="NURIM"/>
    <property type="match status" value="1"/>
</dbReference>
<evidence type="ECO:0000313" key="15">
    <source>
        <dbReference type="Proteomes" id="UP001620405"/>
    </source>
</evidence>
<comment type="function">
    <text evidence="1">Catalyzes the methylation of methanethiol (MeSH) to yield dimethylsulphide (DMS).</text>
</comment>
<evidence type="ECO:0000256" key="4">
    <source>
        <dbReference type="ARBA" id="ARBA00012149"/>
    </source>
</evidence>
<reference evidence="14 15" key="1">
    <citation type="submission" date="2020-10" db="EMBL/GenBank/DDBJ databases">
        <title>Phylogeny of dyella-like bacteria.</title>
        <authorList>
            <person name="Fu J."/>
        </authorList>
    </citation>
    <scope>NUCLEOTIDE SEQUENCE [LARGE SCALE GENOMIC DNA]</scope>
    <source>
        <strain evidence="14 15">DHOB07</strain>
    </source>
</reference>
<feature type="transmembrane region" description="Helical" evidence="12">
    <location>
        <begin position="88"/>
        <end position="106"/>
    </location>
</feature>
<dbReference type="NCBIfam" id="NF045656">
    <property type="entry name" value="MeththiolMtaseMddA"/>
    <property type="match status" value="1"/>
</dbReference>
<dbReference type="InterPro" id="IPR033580">
    <property type="entry name" value="Nurim-like"/>
</dbReference>
<dbReference type="InterPro" id="IPR054700">
    <property type="entry name" value="MddA"/>
</dbReference>
<keyword evidence="9 12" id="KW-1133">Transmembrane helix</keyword>
<feature type="transmembrane region" description="Helical" evidence="12">
    <location>
        <begin position="7"/>
        <end position="28"/>
    </location>
</feature>
<keyword evidence="15" id="KW-1185">Reference proteome</keyword>
<evidence type="ECO:0000256" key="11">
    <source>
        <dbReference type="ARBA" id="ARBA00048134"/>
    </source>
</evidence>
<sequence length="258" mass="29663">MTRLICFLYGVVCYLAFFITFLYMIGFVGNLVVPKSIDTGSPAPSAEAIAINLVLVALFGIQHSVMARPGFKRWWTRWVPQTIERSSYVLLASLTLLLLFALWMPMTREVWHVPSSLASLVLWILFALGWTLVLASTVLINHFDLFGLRQVYLNLKNKTYTPIGFRIPLFYRAVRHPLLLGFLISFWATPLMTVGHLLFASAMTTYILIAVHFEERDLAEAFGEKYRQYQQRVSMLIPWTTHQKNYDNKPSTPTLHSR</sequence>
<evidence type="ECO:0000256" key="9">
    <source>
        <dbReference type="ARBA" id="ARBA00022989"/>
    </source>
</evidence>
<keyword evidence="5" id="KW-0489">Methyltransferase</keyword>
<evidence type="ECO:0000256" key="10">
    <source>
        <dbReference type="ARBA" id="ARBA00023136"/>
    </source>
</evidence>
<protein>
    <recommendedName>
        <fullName evidence="4">methanethiol S-methyltransferase</fullName>
        <ecNumber evidence="4">2.1.1.334</ecNumber>
    </recommendedName>
</protein>
<keyword evidence="10 12" id="KW-0472">Membrane</keyword>
<evidence type="ECO:0000256" key="3">
    <source>
        <dbReference type="ARBA" id="ARBA00010631"/>
    </source>
</evidence>
<keyword evidence="8 12" id="KW-0812">Transmembrane</keyword>
<evidence type="ECO:0000256" key="7">
    <source>
        <dbReference type="ARBA" id="ARBA00022691"/>
    </source>
</evidence>
<proteinExistence type="inferred from homology"/>
<dbReference type="Gene3D" id="1.20.120.1630">
    <property type="match status" value="1"/>
</dbReference>
<evidence type="ECO:0000256" key="1">
    <source>
        <dbReference type="ARBA" id="ARBA00002096"/>
    </source>
</evidence>
<gene>
    <name evidence="14" type="ORF">ISP13_05835</name>
</gene>
<comment type="caution">
    <text evidence="14">The sequence shown here is derived from an EMBL/GenBank/DDBJ whole genome shotgun (WGS) entry which is preliminary data.</text>
</comment>
<accession>A0ABW8ISZ8</accession>
<feature type="domain" description="NnrU" evidence="13">
    <location>
        <begin position="55"/>
        <end position="210"/>
    </location>
</feature>
<comment type="subcellular location">
    <subcellularLocation>
        <location evidence="2">Membrane</location>
        <topology evidence="2">Multi-pass membrane protein</topology>
    </subcellularLocation>
</comment>
<dbReference type="EMBL" id="JADIKG010000011">
    <property type="protein sequence ID" value="MFK2873047.1"/>
    <property type="molecule type" value="Genomic_DNA"/>
</dbReference>
<evidence type="ECO:0000256" key="8">
    <source>
        <dbReference type="ARBA" id="ARBA00022692"/>
    </source>
</evidence>
<evidence type="ECO:0000256" key="2">
    <source>
        <dbReference type="ARBA" id="ARBA00004141"/>
    </source>
</evidence>
<evidence type="ECO:0000256" key="5">
    <source>
        <dbReference type="ARBA" id="ARBA00022603"/>
    </source>
</evidence>
<dbReference type="EC" id="2.1.1.334" evidence="4"/>
<organism evidence="14 15">
    <name type="scientific">Dyella lipolytica</name>
    <dbReference type="NCBI Taxonomy" id="1867835"/>
    <lineage>
        <taxon>Bacteria</taxon>
        <taxon>Pseudomonadati</taxon>
        <taxon>Pseudomonadota</taxon>
        <taxon>Gammaproteobacteria</taxon>
        <taxon>Lysobacterales</taxon>
        <taxon>Rhodanobacteraceae</taxon>
        <taxon>Dyella</taxon>
    </lineage>
</organism>
<comment type="similarity">
    <text evidence="3">Belongs to the nurim family.</text>
</comment>
<evidence type="ECO:0000256" key="6">
    <source>
        <dbReference type="ARBA" id="ARBA00022679"/>
    </source>
</evidence>
<feature type="transmembrane region" description="Helical" evidence="12">
    <location>
        <begin position="48"/>
        <end position="67"/>
    </location>
</feature>
<keyword evidence="7" id="KW-0949">S-adenosyl-L-methionine</keyword>
<dbReference type="InterPro" id="IPR009915">
    <property type="entry name" value="NnrU_dom"/>
</dbReference>
<evidence type="ECO:0000256" key="12">
    <source>
        <dbReference type="SAM" id="Phobius"/>
    </source>
</evidence>
<feature type="transmembrane region" description="Helical" evidence="12">
    <location>
        <begin position="118"/>
        <end position="148"/>
    </location>
</feature>
<keyword evidence="6" id="KW-0808">Transferase</keyword>
<dbReference type="RefSeq" id="WP_284398329.1">
    <property type="nucleotide sequence ID" value="NZ_BSNQ01000003.1"/>
</dbReference>
<name>A0ABW8ISZ8_9GAMM</name>
<dbReference type="PANTHER" id="PTHR31040:SF1">
    <property type="entry name" value="NURIM"/>
    <property type="match status" value="1"/>
</dbReference>